<dbReference type="AlphaFoldDB" id="A0A0K2TS14"/>
<reference evidence="1" key="1">
    <citation type="submission" date="2014-05" db="EMBL/GenBank/DDBJ databases">
        <authorList>
            <person name="Chronopoulou M."/>
        </authorList>
    </citation>
    <scope>NUCLEOTIDE SEQUENCE</scope>
    <source>
        <tissue evidence="1">Whole organism</tissue>
    </source>
</reference>
<evidence type="ECO:0000313" key="1">
    <source>
        <dbReference type="EMBL" id="CDW28595.1"/>
    </source>
</evidence>
<feature type="non-terminal residue" evidence="1">
    <location>
        <position position="65"/>
    </location>
</feature>
<accession>A0A0K2TS14</accession>
<dbReference type="EMBL" id="HACA01011234">
    <property type="protein sequence ID" value="CDW28595.1"/>
    <property type="molecule type" value="Transcribed_RNA"/>
</dbReference>
<proteinExistence type="predicted"/>
<protein>
    <submittedName>
        <fullName evidence="1">Uncharacterized protein</fullName>
    </submittedName>
</protein>
<organism evidence="1">
    <name type="scientific">Lepeophtheirus salmonis</name>
    <name type="common">Salmon louse</name>
    <name type="synonym">Caligus salmonis</name>
    <dbReference type="NCBI Taxonomy" id="72036"/>
    <lineage>
        <taxon>Eukaryota</taxon>
        <taxon>Metazoa</taxon>
        <taxon>Ecdysozoa</taxon>
        <taxon>Arthropoda</taxon>
        <taxon>Crustacea</taxon>
        <taxon>Multicrustacea</taxon>
        <taxon>Hexanauplia</taxon>
        <taxon>Copepoda</taxon>
        <taxon>Siphonostomatoida</taxon>
        <taxon>Caligidae</taxon>
        <taxon>Lepeophtheirus</taxon>
    </lineage>
</organism>
<sequence>MSILSHISSSFAKMLQLRYFLAQTPDPFLTNPKQIFCEHFELVRYYITLATERYIVNFVRTNFVR</sequence>
<name>A0A0K2TS14_LEPSM</name>